<dbReference type="AlphaFoldDB" id="A0A0C3JRM0"/>
<dbReference type="Proteomes" id="UP000054217">
    <property type="component" value="Unassembled WGS sequence"/>
</dbReference>
<sequence>MDNDAHDTRWGWSTSVPGLRVASSPPTHLCISTGNPVKSLFFVQFFLKLIVFPGYHCPSFQAVQKSPPSARQLPTRGYLANSAHWPTLSVDVFFSIRTTQPLSELPFFHQIHAH</sequence>
<dbReference type="EMBL" id="KN831949">
    <property type="protein sequence ID" value="KIO11803.1"/>
    <property type="molecule type" value="Genomic_DNA"/>
</dbReference>
<accession>A0A0C3JRM0</accession>
<gene>
    <name evidence="1" type="ORF">M404DRAFT_994475</name>
</gene>
<organism evidence="1 2">
    <name type="scientific">Pisolithus tinctorius Marx 270</name>
    <dbReference type="NCBI Taxonomy" id="870435"/>
    <lineage>
        <taxon>Eukaryota</taxon>
        <taxon>Fungi</taxon>
        <taxon>Dikarya</taxon>
        <taxon>Basidiomycota</taxon>
        <taxon>Agaricomycotina</taxon>
        <taxon>Agaricomycetes</taxon>
        <taxon>Agaricomycetidae</taxon>
        <taxon>Boletales</taxon>
        <taxon>Sclerodermatineae</taxon>
        <taxon>Pisolithaceae</taxon>
        <taxon>Pisolithus</taxon>
    </lineage>
</organism>
<reference evidence="1 2" key="1">
    <citation type="submission" date="2014-04" db="EMBL/GenBank/DDBJ databases">
        <authorList>
            <consortium name="DOE Joint Genome Institute"/>
            <person name="Kuo A."/>
            <person name="Kohler A."/>
            <person name="Costa M.D."/>
            <person name="Nagy L.G."/>
            <person name="Floudas D."/>
            <person name="Copeland A."/>
            <person name="Barry K.W."/>
            <person name="Cichocki N."/>
            <person name="Veneault-Fourrey C."/>
            <person name="LaButti K."/>
            <person name="Lindquist E.A."/>
            <person name="Lipzen A."/>
            <person name="Lundell T."/>
            <person name="Morin E."/>
            <person name="Murat C."/>
            <person name="Sun H."/>
            <person name="Tunlid A."/>
            <person name="Henrissat B."/>
            <person name="Grigoriev I.V."/>
            <person name="Hibbett D.S."/>
            <person name="Martin F."/>
            <person name="Nordberg H.P."/>
            <person name="Cantor M.N."/>
            <person name="Hua S.X."/>
        </authorList>
    </citation>
    <scope>NUCLEOTIDE SEQUENCE [LARGE SCALE GENOMIC DNA]</scope>
    <source>
        <strain evidence="1 2">Marx 270</strain>
    </source>
</reference>
<dbReference type="InParanoid" id="A0A0C3JRM0"/>
<name>A0A0C3JRM0_PISTI</name>
<dbReference type="HOGENOM" id="CLU_2122077_0_0_1"/>
<reference evidence="2" key="2">
    <citation type="submission" date="2015-01" db="EMBL/GenBank/DDBJ databases">
        <title>Evolutionary Origins and Diversification of the Mycorrhizal Mutualists.</title>
        <authorList>
            <consortium name="DOE Joint Genome Institute"/>
            <consortium name="Mycorrhizal Genomics Consortium"/>
            <person name="Kohler A."/>
            <person name="Kuo A."/>
            <person name="Nagy L.G."/>
            <person name="Floudas D."/>
            <person name="Copeland A."/>
            <person name="Barry K.W."/>
            <person name="Cichocki N."/>
            <person name="Veneault-Fourrey C."/>
            <person name="LaButti K."/>
            <person name="Lindquist E.A."/>
            <person name="Lipzen A."/>
            <person name="Lundell T."/>
            <person name="Morin E."/>
            <person name="Murat C."/>
            <person name="Riley R."/>
            <person name="Ohm R."/>
            <person name="Sun H."/>
            <person name="Tunlid A."/>
            <person name="Henrissat B."/>
            <person name="Grigoriev I.V."/>
            <person name="Hibbett D.S."/>
            <person name="Martin F."/>
        </authorList>
    </citation>
    <scope>NUCLEOTIDE SEQUENCE [LARGE SCALE GENOMIC DNA]</scope>
    <source>
        <strain evidence="2">Marx 270</strain>
    </source>
</reference>
<evidence type="ECO:0000313" key="2">
    <source>
        <dbReference type="Proteomes" id="UP000054217"/>
    </source>
</evidence>
<evidence type="ECO:0000313" key="1">
    <source>
        <dbReference type="EMBL" id="KIO11803.1"/>
    </source>
</evidence>
<keyword evidence="2" id="KW-1185">Reference proteome</keyword>
<proteinExistence type="predicted"/>
<protein>
    <submittedName>
        <fullName evidence="1">Uncharacterized protein</fullName>
    </submittedName>
</protein>